<dbReference type="RefSeq" id="XP_007413647.1">
    <property type="nucleotide sequence ID" value="XM_007413585.1"/>
</dbReference>
<reference evidence="3" key="1">
    <citation type="journal article" date="2011" name="Proc. Natl. Acad. Sci. U.S.A.">
        <title>Obligate biotrophy features unraveled by the genomic analysis of rust fungi.</title>
        <authorList>
            <person name="Duplessis S."/>
            <person name="Cuomo C.A."/>
            <person name="Lin Y.-C."/>
            <person name="Aerts A."/>
            <person name="Tisserant E."/>
            <person name="Veneault-Fourrey C."/>
            <person name="Joly D.L."/>
            <person name="Hacquard S."/>
            <person name="Amselem J."/>
            <person name="Cantarel B.L."/>
            <person name="Chiu R."/>
            <person name="Coutinho P.M."/>
            <person name="Feau N."/>
            <person name="Field M."/>
            <person name="Frey P."/>
            <person name="Gelhaye E."/>
            <person name="Goldberg J."/>
            <person name="Grabherr M.G."/>
            <person name="Kodira C.D."/>
            <person name="Kohler A."/>
            <person name="Kuees U."/>
            <person name="Lindquist E.A."/>
            <person name="Lucas S.M."/>
            <person name="Mago R."/>
            <person name="Mauceli E."/>
            <person name="Morin E."/>
            <person name="Murat C."/>
            <person name="Pangilinan J.L."/>
            <person name="Park R."/>
            <person name="Pearson M."/>
            <person name="Quesneville H."/>
            <person name="Rouhier N."/>
            <person name="Sakthikumar S."/>
            <person name="Salamov A.A."/>
            <person name="Schmutz J."/>
            <person name="Selles B."/>
            <person name="Shapiro H."/>
            <person name="Tanguay P."/>
            <person name="Tuskan G.A."/>
            <person name="Henrissat B."/>
            <person name="Van de Peer Y."/>
            <person name="Rouze P."/>
            <person name="Ellis J.G."/>
            <person name="Dodds P.N."/>
            <person name="Schein J.E."/>
            <person name="Zhong S."/>
            <person name="Hamelin R.C."/>
            <person name="Grigoriev I.V."/>
            <person name="Szabo L.J."/>
            <person name="Martin F."/>
        </authorList>
    </citation>
    <scope>NUCLEOTIDE SEQUENCE [LARGE SCALE GENOMIC DNA]</scope>
    <source>
        <strain evidence="3">98AG31 / pathotype 3-4-7</strain>
    </source>
</reference>
<accession>F4RWQ8</accession>
<feature type="compositionally biased region" description="Polar residues" evidence="1">
    <location>
        <begin position="69"/>
        <end position="83"/>
    </location>
</feature>
<dbReference type="InParanoid" id="F4RWQ8"/>
<organism evidence="3">
    <name type="scientific">Melampsora larici-populina (strain 98AG31 / pathotype 3-4-7)</name>
    <name type="common">Poplar leaf rust fungus</name>
    <dbReference type="NCBI Taxonomy" id="747676"/>
    <lineage>
        <taxon>Eukaryota</taxon>
        <taxon>Fungi</taxon>
        <taxon>Dikarya</taxon>
        <taxon>Basidiomycota</taxon>
        <taxon>Pucciniomycotina</taxon>
        <taxon>Pucciniomycetes</taxon>
        <taxon>Pucciniales</taxon>
        <taxon>Melampsoraceae</taxon>
        <taxon>Melampsora</taxon>
    </lineage>
</organism>
<evidence type="ECO:0000313" key="3">
    <source>
        <dbReference type="Proteomes" id="UP000001072"/>
    </source>
</evidence>
<feature type="region of interest" description="Disordered" evidence="1">
    <location>
        <begin position="239"/>
        <end position="258"/>
    </location>
</feature>
<evidence type="ECO:0000313" key="2">
    <source>
        <dbReference type="EMBL" id="EGG03187.1"/>
    </source>
</evidence>
<name>F4RWQ8_MELLP</name>
<evidence type="ECO:0000256" key="1">
    <source>
        <dbReference type="SAM" id="MobiDB-lite"/>
    </source>
</evidence>
<feature type="compositionally biased region" description="Basic and acidic residues" evidence="1">
    <location>
        <begin position="240"/>
        <end position="258"/>
    </location>
</feature>
<dbReference type="GeneID" id="18923784"/>
<dbReference type="Proteomes" id="UP000001072">
    <property type="component" value="Unassembled WGS sequence"/>
</dbReference>
<dbReference type="EMBL" id="GL883126">
    <property type="protein sequence ID" value="EGG03187.1"/>
    <property type="molecule type" value="Genomic_DNA"/>
</dbReference>
<sequence>MDSEDFQKLIDEKVRKEGEEQEGEETNGGERISGEEIEGNGGSGEGKGEDVQEEECQLEEGGTSKMDPAQSTSNSQTIPTATRQSKRKVGPPKPYPPAQAAALKAIGPIRIKKARGRPSAARTTETVDPSEPNPNIGKPAQNPPLIGMAALIEMANTSGTTTNQPPAPPLARQQPQPHPPQQAQVEHHIQAPNDNHGARGEDDDERNLGSQWQNQMEVWNDTRLQENPNAVRGVGGIVLGEREEEHPPQKYLEDDTRKDFFRKEMPRKRWK</sequence>
<gene>
    <name evidence="2" type="ORF">MELLADRAFT_109515</name>
</gene>
<feature type="compositionally biased region" description="Basic and acidic residues" evidence="1">
    <location>
        <begin position="1"/>
        <end position="18"/>
    </location>
</feature>
<dbReference type="AlphaFoldDB" id="F4RWQ8"/>
<keyword evidence="3" id="KW-1185">Reference proteome</keyword>
<dbReference type="VEuPathDB" id="FungiDB:MELLADRAFT_109515"/>
<dbReference type="KEGG" id="mlr:MELLADRAFT_109515"/>
<feature type="region of interest" description="Disordered" evidence="1">
    <location>
        <begin position="1"/>
        <end position="208"/>
    </location>
</feature>
<protein>
    <submittedName>
        <fullName evidence="2">Uncharacterized protein</fullName>
    </submittedName>
</protein>
<dbReference type="HOGENOM" id="CLU_082789_0_0_1"/>
<proteinExistence type="predicted"/>